<protein>
    <submittedName>
        <fullName evidence="3">Thiol-disulfide isomerase or thioredoxin</fullName>
    </submittedName>
</protein>
<name>A0A1H0Q991_9CLOT</name>
<dbReference type="GO" id="GO:0016491">
    <property type="term" value="F:oxidoreductase activity"/>
    <property type="evidence" value="ECO:0007669"/>
    <property type="project" value="InterPro"/>
</dbReference>
<dbReference type="CDD" id="cd02966">
    <property type="entry name" value="TlpA_like_family"/>
    <property type="match status" value="1"/>
</dbReference>
<reference evidence="3 4" key="1">
    <citation type="submission" date="2016-10" db="EMBL/GenBank/DDBJ databases">
        <authorList>
            <person name="de Groot N.N."/>
        </authorList>
    </citation>
    <scope>NUCLEOTIDE SEQUENCE [LARGE SCALE GENOMIC DNA]</scope>
    <source>
        <strain evidence="3 4">DSM 12272</strain>
    </source>
</reference>
<dbReference type="InterPro" id="IPR036249">
    <property type="entry name" value="Thioredoxin-like_sf"/>
</dbReference>
<dbReference type="Gene3D" id="3.40.30.10">
    <property type="entry name" value="Glutaredoxin"/>
    <property type="match status" value="1"/>
</dbReference>
<evidence type="ECO:0000259" key="2">
    <source>
        <dbReference type="PROSITE" id="PS51352"/>
    </source>
</evidence>
<dbReference type="GO" id="GO:0016209">
    <property type="term" value="F:antioxidant activity"/>
    <property type="evidence" value="ECO:0007669"/>
    <property type="project" value="InterPro"/>
</dbReference>
<evidence type="ECO:0000256" key="1">
    <source>
        <dbReference type="SAM" id="SignalP"/>
    </source>
</evidence>
<dbReference type="RefSeq" id="WP_089967014.1">
    <property type="nucleotide sequence ID" value="NZ_FNJM01000002.1"/>
</dbReference>
<keyword evidence="1" id="KW-0732">Signal</keyword>
<dbReference type="GO" id="GO:0016853">
    <property type="term" value="F:isomerase activity"/>
    <property type="evidence" value="ECO:0007669"/>
    <property type="project" value="UniProtKB-KW"/>
</dbReference>
<dbReference type="PROSITE" id="PS51352">
    <property type="entry name" value="THIOREDOXIN_2"/>
    <property type="match status" value="1"/>
</dbReference>
<dbReference type="SUPFAM" id="SSF52833">
    <property type="entry name" value="Thioredoxin-like"/>
    <property type="match status" value="1"/>
</dbReference>
<keyword evidence="3" id="KW-0413">Isomerase</keyword>
<organism evidence="3 4">
    <name type="scientific">Clostridium gasigenes</name>
    <dbReference type="NCBI Taxonomy" id="94869"/>
    <lineage>
        <taxon>Bacteria</taxon>
        <taxon>Bacillati</taxon>
        <taxon>Bacillota</taxon>
        <taxon>Clostridia</taxon>
        <taxon>Eubacteriales</taxon>
        <taxon>Clostridiaceae</taxon>
        <taxon>Clostridium</taxon>
    </lineage>
</organism>
<dbReference type="STRING" id="94869.SAMN04488529_102243"/>
<dbReference type="PANTHER" id="PTHR42852:SF13">
    <property type="entry name" value="PROTEIN DIPZ"/>
    <property type="match status" value="1"/>
</dbReference>
<proteinExistence type="predicted"/>
<dbReference type="InterPro" id="IPR000866">
    <property type="entry name" value="AhpC/TSA"/>
</dbReference>
<dbReference type="PANTHER" id="PTHR42852">
    <property type="entry name" value="THIOL:DISULFIDE INTERCHANGE PROTEIN DSBE"/>
    <property type="match status" value="1"/>
</dbReference>
<dbReference type="EMBL" id="FNJM01000002">
    <property type="protein sequence ID" value="SDP13249.1"/>
    <property type="molecule type" value="Genomic_DNA"/>
</dbReference>
<evidence type="ECO:0000313" key="4">
    <source>
        <dbReference type="Proteomes" id="UP000198597"/>
    </source>
</evidence>
<dbReference type="AlphaFoldDB" id="A0A1H0Q991"/>
<feature type="signal peptide" evidence="1">
    <location>
        <begin position="1"/>
        <end position="22"/>
    </location>
</feature>
<dbReference type="InterPro" id="IPR050553">
    <property type="entry name" value="Thioredoxin_ResA/DsbE_sf"/>
</dbReference>
<keyword evidence="4" id="KW-1185">Reference proteome</keyword>
<dbReference type="Pfam" id="PF00578">
    <property type="entry name" value="AhpC-TSA"/>
    <property type="match status" value="1"/>
</dbReference>
<dbReference type="InterPro" id="IPR013766">
    <property type="entry name" value="Thioredoxin_domain"/>
</dbReference>
<dbReference type="OrthoDB" id="9809733at2"/>
<feature type="chain" id="PRO_5038838229" evidence="1">
    <location>
        <begin position="23"/>
        <end position="345"/>
    </location>
</feature>
<dbReference type="PROSITE" id="PS51257">
    <property type="entry name" value="PROKAR_LIPOPROTEIN"/>
    <property type="match status" value="1"/>
</dbReference>
<evidence type="ECO:0000313" key="3">
    <source>
        <dbReference type="EMBL" id="SDP13249.1"/>
    </source>
</evidence>
<dbReference type="Proteomes" id="UP000198597">
    <property type="component" value="Unassembled WGS sequence"/>
</dbReference>
<accession>A0A1H0Q991</accession>
<feature type="domain" description="Thioredoxin" evidence="2">
    <location>
        <begin position="197"/>
        <end position="342"/>
    </location>
</feature>
<sequence>MRGRILTILMSGVLCISMVACTKSSNQTKKNDEVGVEFKHPDKWKSKQKNLDGYIEVPKENITSNMVISFIPYETMDKAKQLDKEADKIPETDKAKLEEASKEIMDLTKEFKEICNIVLIDKSKSEGEIQKSLFSKFENKDLLGKEENLEWYLLYNDKPDTNGLSEKSKKDYEECFGEIAKFKSTIKTFKPISDKEKFEKIKKLEFKTKTLEGEEIDSSILKDNKLTMVNIWGTYCSPCIGEMPDIQNLYEEFKGEKVDVIGIVIDTPDKENEELAKKILSKQGVEFTNIIPNEGLKNTVLKDVSAVPMTFFVDSQGNIIGDFIQGTRDKEEYKKEIQDRLKNIE</sequence>
<gene>
    <name evidence="3" type="ORF">SAMN04488529_102243</name>
</gene>